<dbReference type="PANTHER" id="PTHR24260">
    <property type="match status" value="1"/>
</dbReference>
<dbReference type="SMART" id="SM00020">
    <property type="entry name" value="Tryp_SPc"/>
    <property type="match status" value="1"/>
</dbReference>
<name>A0A1B6G4D0_9HEMI</name>
<dbReference type="AlphaFoldDB" id="A0A1B6G4D0"/>
<dbReference type="InterPro" id="IPR009003">
    <property type="entry name" value="Peptidase_S1_PA"/>
</dbReference>
<dbReference type="InterPro" id="IPR001254">
    <property type="entry name" value="Trypsin_dom"/>
</dbReference>
<dbReference type="InterPro" id="IPR051333">
    <property type="entry name" value="CLIP_Serine_Protease"/>
</dbReference>
<dbReference type="EMBL" id="GECZ01012475">
    <property type="protein sequence ID" value="JAS57294.1"/>
    <property type="molecule type" value="Transcribed_RNA"/>
</dbReference>
<dbReference type="SUPFAM" id="SSF50494">
    <property type="entry name" value="Trypsin-like serine proteases"/>
    <property type="match status" value="1"/>
</dbReference>
<feature type="non-terminal residue" evidence="2">
    <location>
        <position position="1"/>
    </location>
</feature>
<accession>A0A1B6G4D0</accession>
<dbReference type="GO" id="GO:0004252">
    <property type="term" value="F:serine-type endopeptidase activity"/>
    <property type="evidence" value="ECO:0007669"/>
    <property type="project" value="InterPro"/>
</dbReference>
<dbReference type="PANTHER" id="PTHR24260:SF136">
    <property type="entry name" value="GH08193P-RELATED"/>
    <property type="match status" value="1"/>
</dbReference>
<proteinExistence type="predicted"/>
<evidence type="ECO:0000313" key="2">
    <source>
        <dbReference type="EMBL" id="JAS57294.1"/>
    </source>
</evidence>
<protein>
    <recommendedName>
        <fullName evidence="1">Peptidase S1 domain-containing protein</fullName>
    </recommendedName>
</protein>
<sequence length="541" mass="63161">KKWELLIPPATPRYDHEQTSLLDSSICKGRWFNNDYTACCFIGNLKEFSNFELADWPKMSFGYREDFFESTRKAINDMYREDLLQGPNEDWLFRELEICAMYPVGVKNNSTLFTPHFCVEKQVCNEADNIMPPQGIAQSRFQWCEKPRSGNPYDVRLKAPPKNGVRCCHPKGITKSPPNSSFAFRAFPTYSSYAPGFRSAVQCELYSKKVCYGTLDMCPYRVLYKNWTVSGPLEAYHQAMIGIKKPRVQIFYCQGVLVSRQYILSAAYCSEYDYTRANLALLGDYDTTEIDELNSDEYFAYIVEHLELPPGPREFVHLTTDFYHADIILFKLWRTIDFSPYRRPACIVQESYDVKYPRWFKDTHGLFTGYGNRYGDEGWSRFVKKFLLEEVPYTNPKCSDLYGAADEKPFPKNESIIGEFCATEPSIAFQKEYDLHDPSQYTRWGPCKFDTGGAYTYLMTVPYCQLVVNGILSLPPPHCNSVRPHLIRRITSNVLWIERQIYKDDFDIFGFDLSWPTCDRNNWQFINMTFVNRENNKWTIQ</sequence>
<dbReference type="GO" id="GO:0006508">
    <property type="term" value="P:proteolysis"/>
    <property type="evidence" value="ECO:0007669"/>
    <property type="project" value="InterPro"/>
</dbReference>
<dbReference type="Gene3D" id="2.40.10.10">
    <property type="entry name" value="Trypsin-like serine proteases"/>
    <property type="match status" value="1"/>
</dbReference>
<dbReference type="Pfam" id="PF00089">
    <property type="entry name" value="Trypsin"/>
    <property type="match status" value="1"/>
</dbReference>
<gene>
    <name evidence="2" type="ORF">g.1350</name>
</gene>
<reference evidence="2" key="1">
    <citation type="submission" date="2015-11" db="EMBL/GenBank/DDBJ databases">
        <title>De novo transcriptome assembly of four potential Pierce s Disease insect vectors from Arizona vineyards.</title>
        <authorList>
            <person name="Tassone E.E."/>
        </authorList>
    </citation>
    <scope>NUCLEOTIDE SEQUENCE</scope>
</reference>
<feature type="domain" description="Peptidase S1" evidence="1">
    <location>
        <begin position="228"/>
        <end position="502"/>
    </location>
</feature>
<dbReference type="InterPro" id="IPR043504">
    <property type="entry name" value="Peptidase_S1_PA_chymotrypsin"/>
</dbReference>
<evidence type="ECO:0000259" key="1">
    <source>
        <dbReference type="PROSITE" id="PS50240"/>
    </source>
</evidence>
<organism evidence="2">
    <name type="scientific">Cuerna arida</name>
    <dbReference type="NCBI Taxonomy" id="1464854"/>
    <lineage>
        <taxon>Eukaryota</taxon>
        <taxon>Metazoa</taxon>
        <taxon>Ecdysozoa</taxon>
        <taxon>Arthropoda</taxon>
        <taxon>Hexapoda</taxon>
        <taxon>Insecta</taxon>
        <taxon>Pterygota</taxon>
        <taxon>Neoptera</taxon>
        <taxon>Paraneoptera</taxon>
        <taxon>Hemiptera</taxon>
        <taxon>Auchenorrhyncha</taxon>
        <taxon>Membracoidea</taxon>
        <taxon>Cicadellidae</taxon>
        <taxon>Cicadellinae</taxon>
        <taxon>Proconiini</taxon>
        <taxon>Cuerna</taxon>
    </lineage>
</organism>
<dbReference type="PROSITE" id="PS50240">
    <property type="entry name" value="TRYPSIN_DOM"/>
    <property type="match status" value="1"/>
</dbReference>